<dbReference type="RefSeq" id="WP_132017584.1">
    <property type="nucleotide sequence ID" value="NZ_SLUN01000053.1"/>
</dbReference>
<sequence>MAKVAKVLKKRKNDLSIEKFTEYFPDEQACQDYLFRLKWPNGFYCPECGNRTASITKRGKFQCKQCKHQTTITAGTLFHKSHLRLKLWFWAIYLFCRDKRGCSAVAIKNALNISYPTAWLMLQKIRSAMIARENEYILNGIVLVDEFFWG</sequence>
<evidence type="ECO:0000313" key="2">
    <source>
        <dbReference type="EMBL" id="TCL55866.1"/>
    </source>
</evidence>
<accession>A0A4R1QPW4</accession>
<dbReference type="EMBL" id="SLUN01000053">
    <property type="protein sequence ID" value="TCL55866.1"/>
    <property type="molecule type" value="Genomic_DNA"/>
</dbReference>
<name>A0A4R1QPW4_HYDET</name>
<reference evidence="2 3" key="1">
    <citation type="submission" date="2019-03" db="EMBL/GenBank/DDBJ databases">
        <title>Genomic Encyclopedia of Type Strains, Phase IV (KMG-IV): sequencing the most valuable type-strain genomes for metagenomic binning, comparative biology and taxonomic classification.</title>
        <authorList>
            <person name="Goeker M."/>
        </authorList>
    </citation>
    <scope>NUCLEOTIDE SEQUENCE [LARGE SCALE GENOMIC DNA]</scope>
    <source>
        <strain evidence="2 3">LX-B</strain>
    </source>
</reference>
<dbReference type="InterPro" id="IPR024442">
    <property type="entry name" value="Transposase_Zn_ribbon"/>
</dbReference>
<comment type="caution">
    <text evidence="2">The sequence shown here is derived from an EMBL/GenBank/DDBJ whole genome shotgun (WGS) entry which is preliminary data.</text>
</comment>
<organism evidence="2 3">
    <name type="scientific">Hydrogenispora ethanolica</name>
    <dbReference type="NCBI Taxonomy" id="1082276"/>
    <lineage>
        <taxon>Bacteria</taxon>
        <taxon>Bacillati</taxon>
        <taxon>Bacillota</taxon>
        <taxon>Hydrogenispora</taxon>
    </lineage>
</organism>
<dbReference type="Pfam" id="PF12760">
    <property type="entry name" value="Zn_ribbon_IS1595"/>
    <property type="match status" value="1"/>
</dbReference>
<feature type="domain" description="Transposase zinc-ribbon" evidence="1">
    <location>
        <begin position="25"/>
        <end position="69"/>
    </location>
</feature>
<evidence type="ECO:0000313" key="3">
    <source>
        <dbReference type="Proteomes" id="UP000295008"/>
    </source>
</evidence>
<feature type="non-terminal residue" evidence="2">
    <location>
        <position position="150"/>
    </location>
</feature>
<keyword evidence="3" id="KW-1185">Reference proteome</keyword>
<gene>
    <name evidence="2" type="ORF">EDC14_105330</name>
</gene>
<evidence type="ECO:0000259" key="1">
    <source>
        <dbReference type="Pfam" id="PF12760"/>
    </source>
</evidence>
<proteinExistence type="predicted"/>
<dbReference type="Proteomes" id="UP000295008">
    <property type="component" value="Unassembled WGS sequence"/>
</dbReference>
<protein>
    <submittedName>
        <fullName evidence="2">Transposase-like zinc ribbon protein</fullName>
    </submittedName>
</protein>
<dbReference type="AlphaFoldDB" id="A0A4R1QPW4"/>
<dbReference type="OrthoDB" id="9769409at2"/>